<evidence type="ECO:0000259" key="1">
    <source>
        <dbReference type="Pfam" id="PF07179"/>
    </source>
</evidence>
<feature type="domain" description="SseB protein N-terminal" evidence="1">
    <location>
        <begin position="25"/>
        <end position="138"/>
    </location>
</feature>
<evidence type="ECO:0000313" key="3">
    <source>
        <dbReference type="Proteomes" id="UP000245283"/>
    </source>
</evidence>
<dbReference type="OrthoDB" id="3257250at2"/>
<keyword evidence="3" id="KW-1185">Reference proteome</keyword>
<reference evidence="3" key="1">
    <citation type="submission" date="2018-05" db="EMBL/GenBank/DDBJ databases">
        <authorList>
            <person name="Li Y."/>
        </authorList>
    </citation>
    <scope>NUCLEOTIDE SEQUENCE [LARGE SCALE GENOMIC DNA]</scope>
    <source>
        <strain evidence="3">sk1b4</strain>
    </source>
</reference>
<sequence length="245" mass="25680">MDFERLLRPNPFSGDDGSVQPQMAAALAESDNAKRQESVVAAIGTGRLFLAVQPHAHPGVGGDGAIKEHDPEGVNEAAQEEAGALTVAAPGGLRAMPAFTSMASLTAFDTQARPLPLEGQAVAAQALLNTGIIALDPTDMNGADATYVGRTATVSLAMDEPWFAPWLDPTLADKLEEAIAGSHEALTVKVQAGPRGLVRLTLRMSDFATQADAMEAAEKLIDVSRNDSYVASRLDLIEVVPVRLA</sequence>
<dbReference type="AlphaFoldDB" id="A0A2V1KAN4"/>
<dbReference type="EMBL" id="QETB01000003">
    <property type="protein sequence ID" value="PWF26435.1"/>
    <property type="molecule type" value="Genomic_DNA"/>
</dbReference>
<name>A0A2V1KAN4_9ACTO</name>
<dbReference type="InterPro" id="IPR009839">
    <property type="entry name" value="SseB_N"/>
</dbReference>
<proteinExistence type="predicted"/>
<protein>
    <recommendedName>
        <fullName evidence="1">SseB protein N-terminal domain-containing protein</fullName>
    </recommendedName>
</protein>
<dbReference type="Proteomes" id="UP000245283">
    <property type="component" value="Unassembled WGS sequence"/>
</dbReference>
<gene>
    <name evidence="2" type="ORF">DD236_06115</name>
</gene>
<organism evidence="2 3">
    <name type="scientific">Ancrocorticia populi</name>
    <dbReference type="NCBI Taxonomy" id="2175228"/>
    <lineage>
        <taxon>Bacteria</taxon>
        <taxon>Bacillati</taxon>
        <taxon>Actinomycetota</taxon>
        <taxon>Actinomycetes</taxon>
        <taxon>Actinomycetales</taxon>
        <taxon>Actinomycetaceae</taxon>
        <taxon>Ancrocorticia</taxon>
    </lineage>
</organism>
<dbReference type="Pfam" id="PF07179">
    <property type="entry name" value="SseB"/>
    <property type="match status" value="1"/>
</dbReference>
<dbReference type="RefSeq" id="WP_109093508.1">
    <property type="nucleotide sequence ID" value="NZ_JBQDCU010000009.1"/>
</dbReference>
<evidence type="ECO:0000313" key="2">
    <source>
        <dbReference type="EMBL" id="PWF26435.1"/>
    </source>
</evidence>
<comment type="caution">
    <text evidence="2">The sequence shown here is derived from an EMBL/GenBank/DDBJ whole genome shotgun (WGS) entry which is preliminary data.</text>
</comment>
<accession>A0A2V1KAN4</accession>